<protein>
    <submittedName>
        <fullName evidence="1">Uncharacterized protein</fullName>
    </submittedName>
</protein>
<sequence>MSKITEFNKPTLIALRTDIDAALDAVGAKHGISIKAGSARFTGDNATFKLECALLNSEGIAESKELVALKECYPELVNKSISRGRKLHGTIIGYNPRAQQYPFLLQTAKGVYKITALQAGLPGLY</sequence>
<gene>
    <name evidence="1" type="ORF">LCGC14_1330470</name>
</gene>
<dbReference type="AlphaFoldDB" id="A0A0F9L2R4"/>
<reference evidence="1" key="1">
    <citation type="journal article" date="2015" name="Nature">
        <title>Complex archaea that bridge the gap between prokaryotes and eukaryotes.</title>
        <authorList>
            <person name="Spang A."/>
            <person name="Saw J.H."/>
            <person name="Jorgensen S.L."/>
            <person name="Zaremba-Niedzwiedzka K."/>
            <person name="Martijn J."/>
            <person name="Lind A.E."/>
            <person name="van Eijk R."/>
            <person name="Schleper C."/>
            <person name="Guy L."/>
            <person name="Ettema T.J."/>
        </authorList>
    </citation>
    <scope>NUCLEOTIDE SEQUENCE</scope>
</reference>
<proteinExistence type="predicted"/>
<name>A0A0F9L2R4_9ZZZZ</name>
<accession>A0A0F9L2R4</accession>
<evidence type="ECO:0000313" key="1">
    <source>
        <dbReference type="EMBL" id="KKM81366.1"/>
    </source>
</evidence>
<comment type="caution">
    <text evidence="1">The sequence shown here is derived from an EMBL/GenBank/DDBJ whole genome shotgun (WGS) entry which is preliminary data.</text>
</comment>
<organism evidence="1">
    <name type="scientific">marine sediment metagenome</name>
    <dbReference type="NCBI Taxonomy" id="412755"/>
    <lineage>
        <taxon>unclassified sequences</taxon>
        <taxon>metagenomes</taxon>
        <taxon>ecological metagenomes</taxon>
    </lineage>
</organism>
<dbReference type="EMBL" id="LAZR01008029">
    <property type="protein sequence ID" value="KKM81366.1"/>
    <property type="molecule type" value="Genomic_DNA"/>
</dbReference>